<keyword evidence="1" id="KW-0732">Signal</keyword>
<protein>
    <submittedName>
        <fullName evidence="3">Uncharacterized protein LOC136079639</fullName>
    </submittedName>
</protein>
<name>A0ABM4BRM7_HYDVU</name>
<feature type="signal peptide" evidence="1">
    <location>
        <begin position="1"/>
        <end position="23"/>
    </location>
</feature>
<dbReference type="RefSeq" id="XP_065651809.1">
    <property type="nucleotide sequence ID" value="XM_065795737.1"/>
</dbReference>
<evidence type="ECO:0000313" key="3">
    <source>
        <dbReference type="RefSeq" id="XP_065651809.1"/>
    </source>
</evidence>
<sequence length="111" mass="12797">MKEMKLLLFYSIFALTTFIIYNAKEIKSDIFKCDDDECHSNPKCCKMRTKKITDQLINVKGKTIGGVKEEKVKRNLMKKEQKNSLKKVKRNGCPWGSYPCNRGRSCCIPLG</sequence>
<evidence type="ECO:0000313" key="2">
    <source>
        <dbReference type="Proteomes" id="UP001652625"/>
    </source>
</evidence>
<gene>
    <name evidence="3" type="primary">LOC136079639</name>
</gene>
<proteinExistence type="predicted"/>
<organism evidence="2 3">
    <name type="scientific">Hydra vulgaris</name>
    <name type="common">Hydra</name>
    <name type="synonym">Hydra attenuata</name>
    <dbReference type="NCBI Taxonomy" id="6087"/>
    <lineage>
        <taxon>Eukaryota</taxon>
        <taxon>Metazoa</taxon>
        <taxon>Cnidaria</taxon>
        <taxon>Hydrozoa</taxon>
        <taxon>Hydroidolina</taxon>
        <taxon>Anthoathecata</taxon>
        <taxon>Aplanulata</taxon>
        <taxon>Hydridae</taxon>
        <taxon>Hydra</taxon>
    </lineage>
</organism>
<reference evidence="3" key="1">
    <citation type="submission" date="2025-08" db="UniProtKB">
        <authorList>
            <consortium name="RefSeq"/>
        </authorList>
    </citation>
    <scope>IDENTIFICATION</scope>
</reference>
<feature type="chain" id="PRO_5045233267" evidence="1">
    <location>
        <begin position="24"/>
        <end position="111"/>
    </location>
</feature>
<keyword evidence="2" id="KW-1185">Reference proteome</keyword>
<dbReference type="Proteomes" id="UP001652625">
    <property type="component" value="Chromosome 04"/>
</dbReference>
<evidence type="ECO:0000256" key="1">
    <source>
        <dbReference type="SAM" id="SignalP"/>
    </source>
</evidence>
<dbReference type="GeneID" id="136079639"/>
<accession>A0ABM4BRM7</accession>